<gene>
    <name evidence="3" type="ORF">INQ42_04945</name>
</gene>
<dbReference type="Gene3D" id="3.90.1580.10">
    <property type="entry name" value="paralog of FGE (formylglycine-generating enzyme)"/>
    <property type="match status" value="1"/>
</dbReference>
<feature type="domain" description="Sulfatase-modifying factor enzyme-like" evidence="2">
    <location>
        <begin position="333"/>
        <end position="606"/>
    </location>
</feature>
<evidence type="ECO:0000313" key="4">
    <source>
        <dbReference type="Proteomes" id="UP000593932"/>
    </source>
</evidence>
<dbReference type="Pfam" id="PF03781">
    <property type="entry name" value="FGE-sulfatase"/>
    <property type="match status" value="1"/>
</dbReference>
<dbReference type="InterPro" id="IPR011990">
    <property type="entry name" value="TPR-like_helical_dom_sf"/>
</dbReference>
<dbReference type="InterPro" id="IPR016187">
    <property type="entry name" value="CTDL_fold"/>
</dbReference>
<keyword evidence="4" id="KW-1185">Reference proteome</keyword>
<dbReference type="Proteomes" id="UP000593932">
    <property type="component" value="Chromosome"/>
</dbReference>
<dbReference type="Gene3D" id="1.25.40.10">
    <property type="entry name" value="Tetratricopeptide repeat domain"/>
    <property type="match status" value="1"/>
</dbReference>
<evidence type="ECO:0000259" key="2">
    <source>
        <dbReference type="Pfam" id="PF03781"/>
    </source>
</evidence>
<feature type="region of interest" description="Disordered" evidence="1">
    <location>
        <begin position="480"/>
        <end position="500"/>
    </location>
</feature>
<dbReference type="InterPro" id="IPR005532">
    <property type="entry name" value="SUMF_dom"/>
</dbReference>
<dbReference type="InterPro" id="IPR051043">
    <property type="entry name" value="Sulfatase_Mod_Factor_Kinase"/>
</dbReference>
<evidence type="ECO:0000313" key="3">
    <source>
        <dbReference type="EMBL" id="QOW23294.1"/>
    </source>
</evidence>
<name>A0A7S6ZWK1_9GAMM</name>
<dbReference type="PANTHER" id="PTHR23150:SF35">
    <property type="entry name" value="BLL6746 PROTEIN"/>
    <property type="match status" value="1"/>
</dbReference>
<dbReference type="PANTHER" id="PTHR23150">
    <property type="entry name" value="SULFATASE MODIFYING FACTOR 1, 2"/>
    <property type="match status" value="1"/>
</dbReference>
<reference evidence="3 4" key="1">
    <citation type="submission" date="2020-10" db="EMBL/GenBank/DDBJ databases">
        <title>complete genome sequencing of Lysobacter sp. H23M41.</title>
        <authorList>
            <person name="Bae J.-W."/>
            <person name="Lee S.-Y."/>
        </authorList>
    </citation>
    <scope>NUCLEOTIDE SEQUENCE [LARGE SCALE GENOMIC DNA]</scope>
    <source>
        <strain evidence="3 4">H23M41</strain>
    </source>
</reference>
<protein>
    <submittedName>
        <fullName evidence="3">SUMF1/EgtB/PvdO family nonheme iron enzyme</fullName>
    </submittedName>
</protein>
<evidence type="ECO:0000256" key="1">
    <source>
        <dbReference type="SAM" id="MobiDB-lite"/>
    </source>
</evidence>
<organism evidence="3 4">
    <name type="scientific">Novilysobacter avium</name>
    <dbReference type="NCBI Taxonomy" id="2781023"/>
    <lineage>
        <taxon>Bacteria</taxon>
        <taxon>Pseudomonadati</taxon>
        <taxon>Pseudomonadota</taxon>
        <taxon>Gammaproteobacteria</taxon>
        <taxon>Lysobacterales</taxon>
        <taxon>Lysobacteraceae</taxon>
        <taxon>Novilysobacter</taxon>
    </lineage>
</organism>
<dbReference type="EMBL" id="CP063657">
    <property type="protein sequence ID" value="QOW23294.1"/>
    <property type="molecule type" value="Genomic_DNA"/>
</dbReference>
<sequence length="608" mass="65289">MLVAVLIGSACSRSGNGTSVDDTAPSGSVATAPVVTIGPDEALPEVVVWEAPAIDVDEENTGELKELARVALEEGRLFGGEADAIPLYLALRQTAPEDVEIRQGLGDALDALVVRAGEALAAVEDDPSGLRQAQEVGSVVRVVAPEDPRVIAYLDQLQTVERAQEASLRGERALNQGDIGEVGDGGAIGWFRQSLELRPRNARASQGLAAAESALIRRAEKAAEDDDYNAAEIWLDRAAEVRPDMGTVDRARGQINRVRLARIGSLRDQGIAALSAEGGVDVARGHLANLLRIAPEGNPAAVELRERIELASHYGLFRPGQVFTEGLRLGGRGPEMVVIPHGGFRMGASEDDAAATDAERPARSIRFDRGLAVAQHEVTVAEFRRFVTATGHTTRAARRGYSTIYDERSGNLVRRNGVDWRHDYTGRPAADQLPVIHVSAGDADAYAEWLADQTGHRYRLPSEAEFEYMLRAGNPGPYPWGEGSPPPGSGNYTGALDESPSGRHWRNAFQDYGDGAWGPAPAASFAPNGYGLFDIAGNVSEWVGDCWHGSYRRAPSSAKAWVNPGCRERVVRGGSWASSPEQTRSSWRLGSDANTTNARVGFRVVREI</sequence>
<dbReference type="InterPro" id="IPR042095">
    <property type="entry name" value="SUMF_sf"/>
</dbReference>
<proteinExistence type="predicted"/>
<accession>A0A7S6ZWK1</accession>
<dbReference type="SUPFAM" id="SSF56436">
    <property type="entry name" value="C-type lectin-like"/>
    <property type="match status" value="1"/>
</dbReference>